<dbReference type="EMBL" id="VLXZ01000001">
    <property type="protein sequence ID" value="TSB48637.1"/>
    <property type="molecule type" value="Genomic_DNA"/>
</dbReference>
<accession>A0A554A4M6</accession>
<comment type="caution">
    <text evidence="3">The sequence shown here is derived from an EMBL/GenBank/DDBJ whole genome shotgun (WGS) entry which is preliminary data.</text>
</comment>
<evidence type="ECO:0000256" key="2">
    <source>
        <dbReference type="SAM" id="Phobius"/>
    </source>
</evidence>
<gene>
    <name evidence="3" type="ORF">FN960_03320</name>
</gene>
<protein>
    <submittedName>
        <fullName evidence="3">DNA-directed RNA polymerase subunit beta</fullName>
    </submittedName>
</protein>
<reference evidence="3 4" key="1">
    <citation type="submission" date="2019-07" db="EMBL/GenBank/DDBJ databases">
        <authorList>
            <person name="Park Y.J."/>
            <person name="Jeong S.E."/>
            <person name="Jung H.S."/>
        </authorList>
    </citation>
    <scope>NUCLEOTIDE SEQUENCE [LARGE SCALE GENOMIC DNA]</scope>
    <source>
        <strain evidence="4">P16(2019)</strain>
    </source>
</reference>
<keyword evidence="2" id="KW-0812">Transmembrane</keyword>
<evidence type="ECO:0000256" key="1">
    <source>
        <dbReference type="SAM" id="MobiDB-lite"/>
    </source>
</evidence>
<dbReference type="GO" id="GO:0000428">
    <property type="term" value="C:DNA-directed RNA polymerase complex"/>
    <property type="evidence" value="ECO:0007669"/>
    <property type="project" value="UniProtKB-KW"/>
</dbReference>
<sequence>MNRAEIRKAKAEQKAAQKAEAEPRTKKGRIRILPIWLRLYIILTLIGASLFLGMMIGYGVIGGGDPFDIFKLETWYHIVDLMSGVED</sequence>
<feature type="compositionally biased region" description="Basic and acidic residues" evidence="1">
    <location>
        <begin position="1"/>
        <end position="25"/>
    </location>
</feature>
<keyword evidence="3" id="KW-0804">Transcription</keyword>
<dbReference type="Proteomes" id="UP000318521">
    <property type="component" value="Unassembled WGS sequence"/>
</dbReference>
<organism evidence="3 4">
    <name type="scientific">Alkalicoccobacillus porphyridii</name>
    <dbReference type="NCBI Taxonomy" id="2597270"/>
    <lineage>
        <taxon>Bacteria</taxon>
        <taxon>Bacillati</taxon>
        <taxon>Bacillota</taxon>
        <taxon>Bacilli</taxon>
        <taxon>Bacillales</taxon>
        <taxon>Bacillaceae</taxon>
        <taxon>Alkalicoccobacillus</taxon>
    </lineage>
</organism>
<dbReference type="AlphaFoldDB" id="A0A554A4M6"/>
<name>A0A554A4M6_9BACI</name>
<dbReference type="InterPro" id="IPR024596">
    <property type="entry name" value="RNApol_su_b/EpuA"/>
</dbReference>
<feature type="region of interest" description="Disordered" evidence="1">
    <location>
        <begin position="1"/>
        <end position="26"/>
    </location>
</feature>
<keyword evidence="4" id="KW-1185">Reference proteome</keyword>
<keyword evidence="2" id="KW-0472">Membrane</keyword>
<proteinExistence type="predicted"/>
<feature type="transmembrane region" description="Helical" evidence="2">
    <location>
        <begin position="35"/>
        <end position="61"/>
    </location>
</feature>
<dbReference type="Pfam" id="PF11772">
    <property type="entry name" value="EpuA"/>
    <property type="match status" value="1"/>
</dbReference>
<evidence type="ECO:0000313" key="4">
    <source>
        <dbReference type="Proteomes" id="UP000318521"/>
    </source>
</evidence>
<keyword evidence="2" id="KW-1133">Transmembrane helix</keyword>
<keyword evidence="3" id="KW-0240">DNA-directed RNA polymerase</keyword>
<dbReference type="OrthoDB" id="2300232at2"/>
<evidence type="ECO:0000313" key="3">
    <source>
        <dbReference type="EMBL" id="TSB48637.1"/>
    </source>
</evidence>